<protein>
    <recommendedName>
        <fullName evidence="7">Putative NAD(P)H nitroreductase</fullName>
        <ecNumber evidence="7">1.-.-.-</ecNumber>
    </recommendedName>
</protein>
<evidence type="ECO:0000256" key="5">
    <source>
        <dbReference type="ARBA" id="ARBA00023002"/>
    </source>
</evidence>
<evidence type="ECO:0000256" key="1">
    <source>
        <dbReference type="ARBA" id="ARBA00007118"/>
    </source>
</evidence>
<evidence type="ECO:0000256" key="2">
    <source>
        <dbReference type="ARBA" id="ARBA00022630"/>
    </source>
</evidence>
<keyword evidence="5 7" id="KW-0560">Oxidoreductase</keyword>
<feature type="binding site" description="in other chain" evidence="8">
    <location>
        <begin position="12"/>
        <end position="14"/>
    </location>
    <ligand>
        <name>FMN</name>
        <dbReference type="ChEBI" id="CHEBI:58210"/>
        <note>ligand shared between dimeric partners</note>
    </ligand>
</feature>
<dbReference type="EC" id="1.-.-.-" evidence="7"/>
<dbReference type="Proteomes" id="UP000462362">
    <property type="component" value="Unassembled WGS sequence"/>
</dbReference>
<dbReference type="CDD" id="cd02135">
    <property type="entry name" value="YdjA-like"/>
    <property type="match status" value="1"/>
</dbReference>
<keyword evidence="4 7" id="KW-0521">NADP</keyword>
<organism evidence="9 10">
    <name type="scientific">Parasutterella excrementihominis</name>
    <dbReference type="NCBI Taxonomy" id="487175"/>
    <lineage>
        <taxon>Bacteria</taxon>
        <taxon>Pseudomonadati</taxon>
        <taxon>Pseudomonadota</taxon>
        <taxon>Betaproteobacteria</taxon>
        <taxon>Burkholderiales</taxon>
        <taxon>Sutterellaceae</taxon>
        <taxon>Parasutterella</taxon>
    </lineage>
</organism>
<dbReference type="SUPFAM" id="SSF55469">
    <property type="entry name" value="FMN-dependent nitroreductase-like"/>
    <property type="match status" value="1"/>
</dbReference>
<comment type="caution">
    <text evidence="9">The sequence shown here is derived from an EMBL/GenBank/DDBJ whole genome shotgun (WGS) entry which is preliminary data.</text>
</comment>
<keyword evidence="2 7" id="KW-0285">Flavoprotein</keyword>
<feature type="binding site" evidence="8">
    <location>
        <position position="43"/>
    </location>
    <ligand>
        <name>FMN</name>
        <dbReference type="ChEBI" id="CHEBI:58210"/>
        <note>ligand shared between dimeric partners</note>
    </ligand>
</feature>
<dbReference type="InterPro" id="IPR029479">
    <property type="entry name" value="Nitroreductase"/>
</dbReference>
<dbReference type="RefSeq" id="WP_021868254.1">
    <property type="nucleotide sequence ID" value="NZ_CAUABC010000026.1"/>
</dbReference>
<dbReference type="PANTHER" id="PTHR43821">
    <property type="entry name" value="NAD(P)H NITROREDUCTASE YDJA-RELATED"/>
    <property type="match status" value="1"/>
</dbReference>
<keyword evidence="3 7" id="KW-0288">FMN</keyword>
<dbReference type="PIRSF" id="PIRSF000232">
    <property type="entry name" value="YdjA"/>
    <property type="match status" value="1"/>
</dbReference>
<dbReference type="GO" id="GO:0016491">
    <property type="term" value="F:oxidoreductase activity"/>
    <property type="evidence" value="ECO:0007669"/>
    <property type="project" value="UniProtKB-UniRule"/>
</dbReference>
<evidence type="ECO:0000256" key="6">
    <source>
        <dbReference type="ARBA" id="ARBA00023027"/>
    </source>
</evidence>
<dbReference type="Pfam" id="PF00881">
    <property type="entry name" value="Nitroreductase"/>
    <property type="match status" value="1"/>
</dbReference>
<evidence type="ECO:0000256" key="8">
    <source>
        <dbReference type="PIRSR" id="PIRSR000232-1"/>
    </source>
</evidence>
<name>A0A6I3SAY8_9BURK</name>
<evidence type="ECO:0000256" key="3">
    <source>
        <dbReference type="ARBA" id="ARBA00022643"/>
    </source>
</evidence>
<evidence type="ECO:0000256" key="4">
    <source>
        <dbReference type="ARBA" id="ARBA00022857"/>
    </source>
</evidence>
<dbReference type="InterPro" id="IPR052530">
    <property type="entry name" value="NAD(P)H_nitroreductase"/>
</dbReference>
<evidence type="ECO:0000313" key="10">
    <source>
        <dbReference type="Proteomes" id="UP000462362"/>
    </source>
</evidence>
<sequence length="186" mass="20247">MHDSVLERVTLRRSLGAKYLTTPAPSKEDYAEALTWAIAAPDHCHLSPARFVVIEERQKFADFFEAGALADGADQEGAQRARSKALKAPAMVAVVAKIDEHNERVPTYEQWMTVGAATSNFLAALELKGFAGKIVSGSSTHYRDAVDALCKKGEVIACWIMLGTAKPDAPGAEVRSIYDELLTYFS</sequence>
<accession>A0A6I3SAY8</accession>
<reference evidence="9 10" key="1">
    <citation type="journal article" date="2019" name="Nat. Med.">
        <title>A library of human gut bacterial isolates paired with longitudinal multiomics data enables mechanistic microbiome research.</title>
        <authorList>
            <person name="Poyet M."/>
            <person name="Groussin M."/>
            <person name="Gibbons S.M."/>
            <person name="Avila-Pacheco J."/>
            <person name="Jiang X."/>
            <person name="Kearney S.M."/>
            <person name="Perrotta A.R."/>
            <person name="Berdy B."/>
            <person name="Zhao S."/>
            <person name="Lieberman T.D."/>
            <person name="Swanson P.K."/>
            <person name="Smith M."/>
            <person name="Roesemann S."/>
            <person name="Alexander J.E."/>
            <person name="Rich S.A."/>
            <person name="Livny J."/>
            <person name="Vlamakis H."/>
            <person name="Clish C."/>
            <person name="Bullock K."/>
            <person name="Deik A."/>
            <person name="Scott J."/>
            <person name="Pierce K.A."/>
            <person name="Xavier R.J."/>
            <person name="Alm E.J."/>
        </authorList>
    </citation>
    <scope>NUCLEOTIDE SEQUENCE [LARGE SCALE GENOMIC DNA]</scope>
    <source>
        <strain evidence="9 10">BIOML-A2</strain>
    </source>
</reference>
<dbReference type="InterPro" id="IPR026021">
    <property type="entry name" value="YdjA-like"/>
</dbReference>
<keyword evidence="6 7" id="KW-0520">NAD</keyword>
<gene>
    <name evidence="9" type="ORF">GMD42_00030</name>
</gene>
<dbReference type="Gene3D" id="3.40.109.10">
    <property type="entry name" value="NADH Oxidase"/>
    <property type="match status" value="1"/>
</dbReference>
<dbReference type="PANTHER" id="PTHR43821:SF1">
    <property type="entry name" value="NAD(P)H NITROREDUCTASE YDJA-RELATED"/>
    <property type="match status" value="1"/>
</dbReference>
<dbReference type="EMBL" id="WNCL01000001">
    <property type="protein sequence ID" value="MTU42042.1"/>
    <property type="molecule type" value="Genomic_DNA"/>
</dbReference>
<evidence type="ECO:0000256" key="7">
    <source>
        <dbReference type="PIRNR" id="PIRNR000232"/>
    </source>
</evidence>
<comment type="cofactor">
    <cofactor evidence="8">
        <name>FMN</name>
        <dbReference type="ChEBI" id="CHEBI:58210"/>
    </cofactor>
    <text evidence="8">Binds 1 FMN per subunit.</text>
</comment>
<comment type="similarity">
    <text evidence="1 7">Belongs to the nitroreductase family.</text>
</comment>
<evidence type="ECO:0000313" key="9">
    <source>
        <dbReference type="EMBL" id="MTU42042.1"/>
    </source>
</evidence>
<dbReference type="InterPro" id="IPR000415">
    <property type="entry name" value="Nitroreductase-like"/>
</dbReference>
<proteinExistence type="inferred from homology"/>
<dbReference type="AlphaFoldDB" id="A0A6I3SAY8"/>